<dbReference type="InterPro" id="IPR036102">
    <property type="entry name" value="OsmC/Ohrsf"/>
</dbReference>
<protein>
    <submittedName>
        <fullName evidence="1">OsmC family protein</fullName>
    </submittedName>
</protein>
<dbReference type="InterPro" id="IPR015946">
    <property type="entry name" value="KH_dom-like_a/b"/>
</dbReference>
<dbReference type="PANTHER" id="PTHR34352">
    <property type="entry name" value="PROTEIN YHFA"/>
    <property type="match status" value="1"/>
</dbReference>
<organism evidence="1 2">
    <name type="scientific">Planococcus liqunii</name>
    <dbReference type="NCBI Taxonomy" id="3058394"/>
    <lineage>
        <taxon>Bacteria</taxon>
        <taxon>Bacillati</taxon>
        <taxon>Bacillota</taxon>
        <taxon>Bacilli</taxon>
        <taxon>Bacillales</taxon>
        <taxon>Caryophanaceae</taxon>
        <taxon>Planococcus</taxon>
    </lineage>
</organism>
<dbReference type="Pfam" id="PF02566">
    <property type="entry name" value="OsmC"/>
    <property type="match status" value="1"/>
</dbReference>
<accession>A0ABT8MST6</accession>
<proteinExistence type="predicted"/>
<dbReference type="PANTHER" id="PTHR34352:SF1">
    <property type="entry name" value="PROTEIN YHFA"/>
    <property type="match status" value="1"/>
</dbReference>
<dbReference type="Proteomes" id="UP001172054">
    <property type="component" value="Unassembled WGS sequence"/>
</dbReference>
<evidence type="ECO:0000313" key="2">
    <source>
        <dbReference type="Proteomes" id="UP001172054"/>
    </source>
</evidence>
<name>A0ABT8MST6_9BACL</name>
<sequence>MKAKLNWNGRMAFSGETESGHHVLLDAGEENGGANKGPRPTEVLLNAAAVCTGMDIVMILEKMRFTIDGFHIEIDGTRAENHPRRFTEIAITYHIDGELPEDKVVRAIKLSRDTYCTVVNSLNAEIQYKYVLNGEESNTVKS</sequence>
<keyword evidence="2" id="KW-1185">Reference proteome</keyword>
<dbReference type="EMBL" id="JAUJWW010000005">
    <property type="protein sequence ID" value="MDN7227975.1"/>
    <property type="molecule type" value="Genomic_DNA"/>
</dbReference>
<evidence type="ECO:0000313" key="1">
    <source>
        <dbReference type="EMBL" id="MDN7227975.1"/>
    </source>
</evidence>
<dbReference type="Gene3D" id="3.30.300.20">
    <property type="match status" value="1"/>
</dbReference>
<reference evidence="1 2" key="1">
    <citation type="submission" date="2023-06" db="EMBL/GenBank/DDBJ databases">
        <title>Novel species in genus Planococcus.</title>
        <authorList>
            <person name="Ning S."/>
        </authorList>
    </citation>
    <scope>NUCLEOTIDE SEQUENCE [LARGE SCALE GENOMIC DNA]</scope>
    <source>
        <strain evidence="1 2">N064</strain>
    </source>
</reference>
<dbReference type="Gene3D" id="2.20.25.10">
    <property type="match status" value="1"/>
</dbReference>
<dbReference type="RefSeq" id="WP_301726513.1">
    <property type="nucleotide sequence ID" value="NZ_JAUJWW010000005.1"/>
</dbReference>
<gene>
    <name evidence="1" type="ORF">QWY15_11760</name>
</gene>
<dbReference type="SUPFAM" id="SSF82784">
    <property type="entry name" value="OsmC-like"/>
    <property type="match status" value="1"/>
</dbReference>
<dbReference type="InterPro" id="IPR003718">
    <property type="entry name" value="OsmC/Ohr_fam"/>
</dbReference>
<comment type="caution">
    <text evidence="1">The sequence shown here is derived from an EMBL/GenBank/DDBJ whole genome shotgun (WGS) entry which is preliminary data.</text>
</comment>